<dbReference type="GeneID" id="85016467"/>
<reference evidence="2 3" key="1">
    <citation type="submission" date="2016-10" db="EMBL/GenBank/DDBJ databases">
        <authorList>
            <person name="Varghese N."/>
            <person name="Submissions S."/>
        </authorList>
    </citation>
    <scope>NUCLEOTIDE SEQUENCE [LARGE SCALE GENOMIC DNA]</scope>
    <source>
        <strain evidence="2 3">DSM 11449</strain>
    </source>
</reference>
<dbReference type="Gene3D" id="1.25.40.10">
    <property type="entry name" value="Tetratricopeptide repeat domain"/>
    <property type="match status" value="1"/>
</dbReference>
<dbReference type="Proteomes" id="UP000182771">
    <property type="component" value="Unassembled WGS sequence"/>
</dbReference>
<sequence>MKKKFLFSVLFVAGTLGTFAQKEECQLKASVYVEAAKLKNYNDAYEPWKYVYDHCPELYQSTFQYGERILRDKIAKGTDKQKYIKDLQELYEKYFQYFPQKFSQADKNMRQAFLMVEQNIGTKEQLFALLDDTYKLNKDAFNDDTLIYQYFASALDLYKGGKKQVQEVFDIYDNVSEIIENENDKLSVRINELLPKEEANTLDDKEKAQLQVARTRVGNLKNITESVDAALGQLADCANLIPLYQKTYEANKDNAEWLRRAAAKMSDKDCTSDPLFAKLVERLYQLSPSASSALYLGIMKEKQKNTTEAVKYFNQAVDLEKDNLKKSMYLVKIASKYSGSTAVSYAQKALSYNPSNTTAYQIMAQAYAGAANECGSTSFEKRAVYWLAAATARKGGLDKLAARYEALAPSRADIFNSGLAGKTITFKCWVGQSVKVPQL</sequence>
<name>A0A1H2U052_9FLAO</name>
<dbReference type="InterPro" id="IPR019734">
    <property type="entry name" value="TPR_rpt"/>
</dbReference>
<dbReference type="InterPro" id="IPR011990">
    <property type="entry name" value="TPR-like_helical_dom_sf"/>
</dbReference>
<dbReference type="SUPFAM" id="SSF48452">
    <property type="entry name" value="TPR-like"/>
    <property type="match status" value="1"/>
</dbReference>
<dbReference type="RefSeq" id="WP_016420057.1">
    <property type="nucleotide sequence ID" value="NZ_CAUQLQ010000020.1"/>
</dbReference>
<proteinExistence type="predicted"/>
<gene>
    <name evidence="2" type="ORF">SAMN05444420_102377</name>
</gene>
<dbReference type="OrthoDB" id="1522899at2"/>
<accession>A0A1H2U052</accession>
<evidence type="ECO:0000313" key="2">
    <source>
        <dbReference type="EMBL" id="SDW49546.1"/>
    </source>
</evidence>
<dbReference type="PROSITE" id="PS50005">
    <property type="entry name" value="TPR"/>
    <property type="match status" value="1"/>
</dbReference>
<evidence type="ECO:0000256" key="1">
    <source>
        <dbReference type="PROSITE-ProRule" id="PRU00339"/>
    </source>
</evidence>
<dbReference type="AlphaFoldDB" id="A0A1H2U052"/>
<comment type="caution">
    <text evidence="2">The sequence shown here is derived from an EMBL/GenBank/DDBJ whole genome shotgun (WGS) entry which is preliminary data.</text>
</comment>
<dbReference type="EMBL" id="FNND01000002">
    <property type="protein sequence ID" value="SDW49546.1"/>
    <property type="molecule type" value="Genomic_DNA"/>
</dbReference>
<evidence type="ECO:0000313" key="3">
    <source>
        <dbReference type="Proteomes" id="UP000182771"/>
    </source>
</evidence>
<organism evidence="2 3">
    <name type="scientific">Capnocytophaga granulosa</name>
    <dbReference type="NCBI Taxonomy" id="45242"/>
    <lineage>
        <taxon>Bacteria</taxon>
        <taxon>Pseudomonadati</taxon>
        <taxon>Bacteroidota</taxon>
        <taxon>Flavobacteriia</taxon>
        <taxon>Flavobacteriales</taxon>
        <taxon>Flavobacteriaceae</taxon>
        <taxon>Capnocytophaga</taxon>
    </lineage>
</organism>
<feature type="repeat" description="TPR" evidence="1">
    <location>
        <begin position="290"/>
        <end position="323"/>
    </location>
</feature>
<protein>
    <submittedName>
        <fullName evidence="2">Uncharacterized protein</fullName>
    </submittedName>
</protein>
<keyword evidence="3" id="KW-1185">Reference proteome</keyword>
<keyword evidence="1" id="KW-0802">TPR repeat</keyword>